<sequence>MIGIFELCFAIFLISCAVEKSEACNGYDIKVTSVKTCDNSAIKLNPGVTVTADKNCNLFFSGCAIVPKQITFAKATYSIKKPPLPDMTGDVDICDVFSEAALPQIGTFLQVFGLPTKCPIPAKKYCADPKKPVSIMQFKNGLAMALGTVTGKMKLKHDGGPSCVQFSFTVNRAMG</sequence>
<evidence type="ECO:0000256" key="2">
    <source>
        <dbReference type="SAM" id="SignalP"/>
    </source>
</evidence>
<evidence type="ECO:0000313" key="4">
    <source>
        <dbReference type="Proteomes" id="UP001152888"/>
    </source>
</evidence>
<gene>
    <name evidence="3" type="ORF">ACAOBT_LOCUS22240</name>
</gene>
<dbReference type="AlphaFoldDB" id="A0A9P0PQ66"/>
<keyword evidence="4" id="KW-1185">Reference proteome</keyword>
<keyword evidence="1 2" id="KW-0732">Signal</keyword>
<proteinExistence type="predicted"/>
<name>A0A9P0PQ66_ACAOB</name>
<dbReference type="OrthoDB" id="8184313at2759"/>
<dbReference type="Proteomes" id="UP001152888">
    <property type="component" value="Unassembled WGS sequence"/>
</dbReference>
<evidence type="ECO:0008006" key="5">
    <source>
        <dbReference type="Google" id="ProtNLM"/>
    </source>
</evidence>
<dbReference type="Gene3D" id="2.70.220.10">
    <property type="entry name" value="Ganglioside GM2 activator"/>
    <property type="match status" value="1"/>
</dbReference>
<feature type="chain" id="PRO_5040162128" description="MD-2-related lipid-recognition domain-containing protein" evidence="2">
    <location>
        <begin position="24"/>
        <end position="175"/>
    </location>
</feature>
<evidence type="ECO:0000313" key="3">
    <source>
        <dbReference type="EMBL" id="CAH1994653.1"/>
    </source>
</evidence>
<evidence type="ECO:0000256" key="1">
    <source>
        <dbReference type="ARBA" id="ARBA00022729"/>
    </source>
</evidence>
<organism evidence="3 4">
    <name type="scientific">Acanthoscelides obtectus</name>
    <name type="common">Bean weevil</name>
    <name type="synonym">Bruchus obtectus</name>
    <dbReference type="NCBI Taxonomy" id="200917"/>
    <lineage>
        <taxon>Eukaryota</taxon>
        <taxon>Metazoa</taxon>
        <taxon>Ecdysozoa</taxon>
        <taxon>Arthropoda</taxon>
        <taxon>Hexapoda</taxon>
        <taxon>Insecta</taxon>
        <taxon>Pterygota</taxon>
        <taxon>Neoptera</taxon>
        <taxon>Endopterygota</taxon>
        <taxon>Coleoptera</taxon>
        <taxon>Polyphaga</taxon>
        <taxon>Cucujiformia</taxon>
        <taxon>Chrysomeloidea</taxon>
        <taxon>Chrysomelidae</taxon>
        <taxon>Bruchinae</taxon>
        <taxon>Bruchini</taxon>
        <taxon>Acanthoscelides</taxon>
    </lineage>
</organism>
<comment type="caution">
    <text evidence="3">The sequence shown here is derived from an EMBL/GenBank/DDBJ whole genome shotgun (WGS) entry which is preliminary data.</text>
</comment>
<dbReference type="EMBL" id="CAKOFQ010007205">
    <property type="protein sequence ID" value="CAH1994653.1"/>
    <property type="molecule type" value="Genomic_DNA"/>
</dbReference>
<feature type="signal peptide" evidence="2">
    <location>
        <begin position="1"/>
        <end position="23"/>
    </location>
</feature>
<dbReference type="InterPro" id="IPR036846">
    <property type="entry name" value="GM2-AP_sf"/>
</dbReference>
<protein>
    <recommendedName>
        <fullName evidence="5">MD-2-related lipid-recognition domain-containing protein</fullName>
    </recommendedName>
</protein>
<accession>A0A9P0PQ66</accession>
<reference evidence="3" key="1">
    <citation type="submission" date="2022-03" db="EMBL/GenBank/DDBJ databases">
        <authorList>
            <person name="Sayadi A."/>
        </authorList>
    </citation>
    <scope>NUCLEOTIDE SEQUENCE</scope>
</reference>